<dbReference type="AlphaFoldDB" id="A0A917E5N6"/>
<evidence type="ECO:0000259" key="1">
    <source>
        <dbReference type="Pfam" id="PF02836"/>
    </source>
</evidence>
<dbReference type="GO" id="GO:0005975">
    <property type="term" value="P:carbohydrate metabolic process"/>
    <property type="evidence" value="ECO:0007669"/>
    <property type="project" value="InterPro"/>
</dbReference>
<name>A0A917E5N6_9BACL</name>
<dbReference type="EMBL" id="BMHP01000018">
    <property type="protein sequence ID" value="GGE02136.1"/>
    <property type="molecule type" value="Genomic_DNA"/>
</dbReference>
<dbReference type="Proteomes" id="UP000612456">
    <property type="component" value="Unassembled WGS sequence"/>
</dbReference>
<sequence>MSQVWSKEKAWNWYNNTPWLRGCNFMSSDCANRIDQWQKLGFEERFATADKELELAGSIGFNSIRIILEFIVWDQDHDGFMERFDRYLSMAYKHGIRSMIVFGNDCMTPKDEHYKPLKLGKQNFDWGYHGGRKHSQHSLLKQMGYHIMDEREIAERHYVWVREIMEKYKNDPRVVIWDLYNEAGNSHRDKISIPHVKKFFEIAREVNPDQPITSCVWKGLNYDNELPEVEQFIVENSDIISYHNYSSYEDNIKIIKRLKEYGRPIMNTEWLGRVTNNHLHELFPLFYLEKIACYNWGFVAGLYQTYEPWEGSWQRYELGKGDHLDFTKWFHDLFRPNHRPYDPKEIELIKRFTKLADGEFERQQEGEHV</sequence>
<evidence type="ECO:0000313" key="2">
    <source>
        <dbReference type="EMBL" id="GGE02136.1"/>
    </source>
</evidence>
<dbReference type="GO" id="GO:0004553">
    <property type="term" value="F:hydrolase activity, hydrolyzing O-glycosyl compounds"/>
    <property type="evidence" value="ECO:0007669"/>
    <property type="project" value="InterPro"/>
</dbReference>
<protein>
    <recommendedName>
        <fullName evidence="1">Glycoside hydrolase family 2 catalytic domain-containing protein</fullName>
    </recommendedName>
</protein>
<comment type="caution">
    <text evidence="2">The sequence shown here is derived from an EMBL/GenBank/DDBJ whole genome shotgun (WGS) entry which is preliminary data.</text>
</comment>
<gene>
    <name evidence="2" type="ORF">GCM10010911_71470</name>
</gene>
<dbReference type="InterPro" id="IPR017853">
    <property type="entry name" value="GH"/>
</dbReference>
<dbReference type="Pfam" id="PF02836">
    <property type="entry name" value="Glyco_hydro_2_C"/>
    <property type="match status" value="1"/>
</dbReference>
<dbReference type="Gene3D" id="3.20.20.80">
    <property type="entry name" value="Glycosidases"/>
    <property type="match status" value="1"/>
</dbReference>
<feature type="domain" description="Glycoside hydrolase family 2 catalytic" evidence="1">
    <location>
        <begin position="146"/>
        <end position="299"/>
    </location>
</feature>
<reference evidence="2" key="2">
    <citation type="submission" date="2020-09" db="EMBL/GenBank/DDBJ databases">
        <authorList>
            <person name="Sun Q."/>
            <person name="Zhou Y."/>
        </authorList>
    </citation>
    <scope>NUCLEOTIDE SEQUENCE</scope>
    <source>
        <strain evidence="2">CGMCC 1.15178</strain>
    </source>
</reference>
<dbReference type="InterPro" id="IPR006103">
    <property type="entry name" value="Glyco_hydro_2_cat"/>
</dbReference>
<reference evidence="2" key="1">
    <citation type="journal article" date="2014" name="Int. J. Syst. Evol. Microbiol.">
        <title>Complete genome sequence of Corynebacterium casei LMG S-19264T (=DSM 44701T), isolated from a smear-ripened cheese.</title>
        <authorList>
            <consortium name="US DOE Joint Genome Institute (JGI-PGF)"/>
            <person name="Walter F."/>
            <person name="Albersmeier A."/>
            <person name="Kalinowski J."/>
            <person name="Ruckert C."/>
        </authorList>
    </citation>
    <scope>NUCLEOTIDE SEQUENCE</scope>
    <source>
        <strain evidence="2">CGMCC 1.15178</strain>
    </source>
</reference>
<dbReference type="SUPFAM" id="SSF51445">
    <property type="entry name" value="(Trans)glycosidases"/>
    <property type="match status" value="1"/>
</dbReference>
<keyword evidence="3" id="KW-1185">Reference proteome</keyword>
<proteinExistence type="predicted"/>
<dbReference type="RefSeq" id="WP_189000909.1">
    <property type="nucleotide sequence ID" value="NZ_BMHP01000018.1"/>
</dbReference>
<organism evidence="2 3">
    <name type="scientific">Paenibacillus nasutitermitis</name>
    <dbReference type="NCBI Taxonomy" id="1652958"/>
    <lineage>
        <taxon>Bacteria</taxon>
        <taxon>Bacillati</taxon>
        <taxon>Bacillota</taxon>
        <taxon>Bacilli</taxon>
        <taxon>Bacillales</taxon>
        <taxon>Paenibacillaceae</taxon>
        <taxon>Paenibacillus</taxon>
    </lineage>
</organism>
<evidence type="ECO:0000313" key="3">
    <source>
        <dbReference type="Proteomes" id="UP000612456"/>
    </source>
</evidence>
<accession>A0A917E5N6</accession>